<organism evidence="2 3">
    <name type="scientific">Catenovulum agarivorans DS-2</name>
    <dbReference type="NCBI Taxonomy" id="1328313"/>
    <lineage>
        <taxon>Bacteria</taxon>
        <taxon>Pseudomonadati</taxon>
        <taxon>Pseudomonadota</taxon>
        <taxon>Gammaproteobacteria</taxon>
        <taxon>Alteromonadales</taxon>
        <taxon>Alteromonadaceae</taxon>
        <taxon>Catenovulum</taxon>
    </lineage>
</organism>
<name>W7QS89_9ALTE</name>
<dbReference type="EMBL" id="ARZY01000053">
    <property type="protein sequence ID" value="EWH08280.1"/>
    <property type="molecule type" value="Genomic_DNA"/>
</dbReference>
<proteinExistence type="predicted"/>
<evidence type="ECO:0008006" key="4">
    <source>
        <dbReference type="Google" id="ProtNLM"/>
    </source>
</evidence>
<dbReference type="OrthoDB" id="5737916at2"/>
<dbReference type="PROSITE" id="PS51257">
    <property type="entry name" value="PROKAR_LIPOPROTEIN"/>
    <property type="match status" value="1"/>
</dbReference>
<feature type="signal peptide" evidence="1">
    <location>
        <begin position="1"/>
        <end position="21"/>
    </location>
</feature>
<evidence type="ECO:0000313" key="3">
    <source>
        <dbReference type="Proteomes" id="UP000019276"/>
    </source>
</evidence>
<accession>W7QS89</accession>
<keyword evidence="1" id="KW-0732">Signal</keyword>
<dbReference type="AlphaFoldDB" id="W7QS89"/>
<gene>
    <name evidence="2" type="ORF">DS2_18188</name>
</gene>
<dbReference type="Proteomes" id="UP000019276">
    <property type="component" value="Unassembled WGS sequence"/>
</dbReference>
<dbReference type="RefSeq" id="WP_035016451.1">
    <property type="nucleotide sequence ID" value="NZ_ARZY01000053.1"/>
</dbReference>
<feature type="chain" id="PRO_5004898481" description="Lipoprotein" evidence="1">
    <location>
        <begin position="22"/>
        <end position="178"/>
    </location>
</feature>
<dbReference type="STRING" id="1328313.DS2_18188"/>
<keyword evidence="3" id="KW-1185">Reference proteome</keyword>
<protein>
    <recommendedName>
        <fullName evidence="4">Lipoprotein</fullName>
    </recommendedName>
</protein>
<comment type="caution">
    <text evidence="2">The sequence shown here is derived from an EMBL/GenBank/DDBJ whole genome shotgun (WGS) entry which is preliminary data.</text>
</comment>
<evidence type="ECO:0000256" key="1">
    <source>
        <dbReference type="SAM" id="SignalP"/>
    </source>
</evidence>
<dbReference type="eggNOG" id="ENOG5033P0T">
    <property type="taxonomic scope" value="Bacteria"/>
</dbReference>
<evidence type="ECO:0000313" key="2">
    <source>
        <dbReference type="EMBL" id="EWH08280.1"/>
    </source>
</evidence>
<dbReference type="PATRIC" id="fig|1328313.3.peg.3718"/>
<reference evidence="2 3" key="1">
    <citation type="journal article" date="2014" name="Genome Announc.">
        <title>Draft Genome Sequence of the Agar-Degrading Bacterium Catenovulum sp. Strain DS-2, Isolated from Intestines of Haliotis diversicolor.</title>
        <authorList>
            <person name="Shan D."/>
            <person name="Li X."/>
            <person name="Gu Z."/>
            <person name="Wei G."/>
            <person name="Gao Z."/>
            <person name="Shao Z."/>
        </authorList>
    </citation>
    <scope>NUCLEOTIDE SEQUENCE [LARGE SCALE GENOMIC DNA]</scope>
    <source>
        <strain evidence="2 3">DS-2</strain>
    </source>
</reference>
<sequence length="178" mass="20028">MFKLISTMLAALMLASCGSTLPEFGQDRSINVDDKTAFVVFAVESDSIIESLRISGTGFYKMQFEPSDGEVKYVLAQVSPGSYRFSQFKSGIRDYPFKETDWWKFNVKAGHINYVGHLKLSESFVLGEFFPPIIINESASALIYLQEHYPLLSANLPVRWGGFGQDEFLQRVTGQNSK</sequence>